<evidence type="ECO:0000313" key="2">
    <source>
        <dbReference type="Proteomes" id="UP000192578"/>
    </source>
</evidence>
<sequence>MHPESQMFSVPVTFTERWKVEHDRLHLTATLAQISCEVDGQSFPGRPYTADFDKFQSLECYEGLLETFEKRHDPHGEFWFDRENYAGGYSLHRLHSMNTSSIKAALESNSVTKSSFCGIFAADKIWLAGHDIVGQEDGFYVALLFSLLLGRL</sequence>
<dbReference type="EMBL" id="MTYJ01000363">
    <property type="protein sequence ID" value="OWA54005.1"/>
    <property type="molecule type" value="Genomic_DNA"/>
</dbReference>
<dbReference type="Proteomes" id="UP000192578">
    <property type="component" value="Unassembled WGS sequence"/>
</dbReference>
<comment type="caution">
    <text evidence="1">The sequence shown here is derived from an EMBL/GenBank/DDBJ whole genome shotgun (WGS) entry which is preliminary data.</text>
</comment>
<proteinExistence type="predicted"/>
<gene>
    <name evidence="1" type="ORF">BV898_18428</name>
</gene>
<reference evidence="2" key="1">
    <citation type="submission" date="2017-01" db="EMBL/GenBank/DDBJ databases">
        <title>Comparative genomics of anhydrobiosis in the tardigrade Hypsibius dujardini.</title>
        <authorList>
            <person name="Yoshida Y."/>
            <person name="Koutsovoulos G."/>
            <person name="Laetsch D."/>
            <person name="Stevens L."/>
            <person name="Kumar S."/>
            <person name="Horikawa D."/>
            <person name="Ishino K."/>
            <person name="Komine S."/>
            <person name="Tomita M."/>
            <person name="Blaxter M."/>
            <person name="Arakawa K."/>
        </authorList>
    </citation>
    <scope>NUCLEOTIDE SEQUENCE [LARGE SCALE GENOMIC DNA]</scope>
    <source>
        <strain evidence="2">Z151</strain>
    </source>
</reference>
<name>A0A9X6RNG3_HYPEX</name>
<keyword evidence="2" id="KW-1185">Reference proteome</keyword>
<organism evidence="1 2">
    <name type="scientific">Hypsibius exemplaris</name>
    <name type="common">Freshwater tardigrade</name>
    <dbReference type="NCBI Taxonomy" id="2072580"/>
    <lineage>
        <taxon>Eukaryota</taxon>
        <taxon>Metazoa</taxon>
        <taxon>Ecdysozoa</taxon>
        <taxon>Tardigrada</taxon>
        <taxon>Eutardigrada</taxon>
        <taxon>Parachela</taxon>
        <taxon>Hypsibioidea</taxon>
        <taxon>Hypsibiidae</taxon>
        <taxon>Hypsibius</taxon>
    </lineage>
</organism>
<evidence type="ECO:0000313" key="1">
    <source>
        <dbReference type="EMBL" id="OWA54005.1"/>
    </source>
</evidence>
<accession>A0A9X6RNG3</accession>
<dbReference type="OrthoDB" id="10475517at2759"/>
<dbReference type="AlphaFoldDB" id="A0A9X6RNG3"/>
<protein>
    <submittedName>
        <fullName evidence="1">Uncharacterized protein</fullName>
    </submittedName>
</protein>